<dbReference type="NCBIfam" id="TIGR00634">
    <property type="entry name" value="recN"/>
    <property type="match status" value="1"/>
</dbReference>
<dbReference type="KEGG" id="haby:HLVA_06150"/>
<comment type="function">
    <text evidence="1 9">May be involved in recombinational repair of damaged DNA.</text>
</comment>
<sequence>MLRELKIENLAIIKSLDLELENGLVVLTGETGAGKSIILDGINMLIGEKISTEMIRSDEKYVASEGVFEISKDTEIELKEMGIDMEDGEIIVRRELYKNGRGKIFLNGKRVPASTLKKIMNSVIDLVGQHEHQALLDKKYHIKLIDKFLDEDGVKLKKEVEDIYFSYKEIIKKIENNELIQKELKDKKELYEFQYNEIEEVDPKENEDEVLEEEYKKLFNAGKIKESLSLSRILLKDGEKNVMGMISKSKNAISNISRYGKEFKEILEKLANIYYDIEEAVYGIENSEADVEIDEYRLNKVVERLDKINNLKKKYGYDIKELLIYKQEIEEKLNKIDNNTINETELLKEKSRTEEKYEKKSKELTEKRRKIGEYIVYKLIEELSDLNMKGIKFEVEIKSKKEISKTGRDNVEFLVSTNIGEELKSLSKIVSGGEVSRIMLALKAIFSKVDNIPILIFDEIDTGIGGETVRKVSEKLRGIADNVQVVCITHSPQIAAVANQHFYIEKNILDEKTSTNVTKLNYEARVNEISRMLGGEAISEAVKNHAKELLKEGLK</sequence>
<evidence type="ECO:0000259" key="11">
    <source>
        <dbReference type="SMART" id="SM00382"/>
    </source>
</evidence>
<keyword evidence="7 9" id="KW-0234">DNA repair</keyword>
<dbReference type="PANTHER" id="PTHR11059:SF0">
    <property type="entry name" value="DNA REPAIR PROTEIN RECN"/>
    <property type="match status" value="1"/>
</dbReference>
<dbReference type="InterPro" id="IPR004604">
    <property type="entry name" value="DNA_recomb/repair_RecN"/>
</dbReference>
<dbReference type="GO" id="GO:0006281">
    <property type="term" value="P:DNA repair"/>
    <property type="evidence" value="ECO:0007669"/>
    <property type="project" value="UniProtKB-KW"/>
</dbReference>
<accession>A0AAU9D8X9</accession>
<evidence type="ECO:0000256" key="5">
    <source>
        <dbReference type="ARBA" id="ARBA00022763"/>
    </source>
</evidence>
<dbReference type="GO" id="GO:0043590">
    <property type="term" value="C:bacterial nucleoid"/>
    <property type="evidence" value="ECO:0007669"/>
    <property type="project" value="TreeGrafter"/>
</dbReference>
<dbReference type="PANTHER" id="PTHR11059">
    <property type="entry name" value="DNA REPAIR PROTEIN RECN"/>
    <property type="match status" value="1"/>
</dbReference>
<dbReference type="Pfam" id="PF02463">
    <property type="entry name" value="SMC_N"/>
    <property type="match status" value="1"/>
</dbReference>
<comment type="similarity">
    <text evidence="2 9">Belongs to the RecN family.</text>
</comment>
<dbReference type="InterPro" id="IPR025662">
    <property type="entry name" value="Sigma_54_int_dom_ATP-bd_1"/>
</dbReference>
<keyword evidence="13" id="KW-1185">Reference proteome</keyword>
<organism evidence="12 13">
    <name type="scientific">Haliovirga abyssi</name>
    <dbReference type="NCBI Taxonomy" id="2996794"/>
    <lineage>
        <taxon>Bacteria</taxon>
        <taxon>Fusobacteriati</taxon>
        <taxon>Fusobacteriota</taxon>
        <taxon>Fusobacteriia</taxon>
        <taxon>Fusobacteriales</taxon>
        <taxon>Haliovirgaceae</taxon>
        <taxon>Haliovirga</taxon>
    </lineage>
</organism>
<dbReference type="PIRSF" id="PIRSF003128">
    <property type="entry name" value="RecN"/>
    <property type="match status" value="1"/>
</dbReference>
<evidence type="ECO:0000313" key="13">
    <source>
        <dbReference type="Proteomes" id="UP001321582"/>
    </source>
</evidence>
<evidence type="ECO:0000256" key="7">
    <source>
        <dbReference type="ARBA" id="ARBA00023204"/>
    </source>
</evidence>
<evidence type="ECO:0000256" key="8">
    <source>
        <dbReference type="ARBA" id="ARBA00033408"/>
    </source>
</evidence>
<evidence type="ECO:0000313" key="12">
    <source>
        <dbReference type="EMBL" id="BDU50046.1"/>
    </source>
</evidence>
<evidence type="ECO:0000256" key="1">
    <source>
        <dbReference type="ARBA" id="ARBA00003618"/>
    </source>
</evidence>
<evidence type="ECO:0000256" key="9">
    <source>
        <dbReference type="PIRNR" id="PIRNR003128"/>
    </source>
</evidence>
<dbReference type="SMART" id="SM00382">
    <property type="entry name" value="AAA"/>
    <property type="match status" value="1"/>
</dbReference>
<dbReference type="GO" id="GO:0006310">
    <property type="term" value="P:DNA recombination"/>
    <property type="evidence" value="ECO:0007669"/>
    <property type="project" value="InterPro"/>
</dbReference>
<feature type="coiled-coil region" evidence="10">
    <location>
        <begin position="319"/>
        <end position="370"/>
    </location>
</feature>
<dbReference type="Proteomes" id="UP001321582">
    <property type="component" value="Chromosome"/>
</dbReference>
<reference evidence="12 13" key="1">
    <citation type="submission" date="2022-11" db="EMBL/GenBank/DDBJ databases">
        <title>Haliovirga abyssi gen. nov., sp. nov., a mesophilic fermentative bacterium isolated from the Iheya North hydrothermal field and the proposal of Haliovirgaceae fam. nov.</title>
        <authorList>
            <person name="Miyazaki U."/>
            <person name="Tame A."/>
            <person name="Miyazaki J."/>
            <person name="Takai K."/>
            <person name="Sawayama S."/>
            <person name="Kitajima M."/>
            <person name="Okamoto A."/>
            <person name="Nakagawa S."/>
        </authorList>
    </citation>
    <scope>NUCLEOTIDE SEQUENCE [LARGE SCALE GENOMIC DNA]</scope>
    <source>
        <strain evidence="12 13">IC12</strain>
    </source>
</reference>
<dbReference type="InterPro" id="IPR003395">
    <property type="entry name" value="RecF/RecN/SMC_N"/>
</dbReference>
<evidence type="ECO:0000256" key="3">
    <source>
        <dbReference type="ARBA" id="ARBA00021315"/>
    </source>
</evidence>
<keyword evidence="5 9" id="KW-0227">DNA damage</keyword>
<dbReference type="PROSITE" id="PS00675">
    <property type="entry name" value="SIGMA54_INTERACT_1"/>
    <property type="match status" value="1"/>
</dbReference>
<keyword evidence="10" id="KW-0175">Coiled coil</keyword>
<dbReference type="GO" id="GO:0009432">
    <property type="term" value="P:SOS response"/>
    <property type="evidence" value="ECO:0007669"/>
    <property type="project" value="TreeGrafter"/>
</dbReference>
<evidence type="ECO:0000256" key="10">
    <source>
        <dbReference type="SAM" id="Coils"/>
    </source>
</evidence>
<dbReference type="Gene3D" id="3.40.50.300">
    <property type="entry name" value="P-loop containing nucleotide triphosphate hydrolases"/>
    <property type="match status" value="2"/>
</dbReference>
<evidence type="ECO:0000256" key="2">
    <source>
        <dbReference type="ARBA" id="ARBA00009441"/>
    </source>
</evidence>
<proteinExistence type="inferred from homology"/>
<dbReference type="SUPFAM" id="SSF52540">
    <property type="entry name" value="P-loop containing nucleoside triphosphate hydrolases"/>
    <property type="match status" value="1"/>
</dbReference>
<evidence type="ECO:0000256" key="6">
    <source>
        <dbReference type="ARBA" id="ARBA00022840"/>
    </source>
</evidence>
<dbReference type="EMBL" id="AP027059">
    <property type="protein sequence ID" value="BDU50046.1"/>
    <property type="molecule type" value="Genomic_DNA"/>
</dbReference>
<keyword evidence="4" id="KW-0547">Nucleotide-binding</keyword>
<dbReference type="AlphaFoldDB" id="A0AAU9D8X9"/>
<gene>
    <name evidence="12" type="ORF">HLVA_06150</name>
</gene>
<protein>
    <recommendedName>
        <fullName evidence="3 9">DNA repair protein RecN</fullName>
    </recommendedName>
    <alternativeName>
        <fullName evidence="8 9">Recombination protein N</fullName>
    </alternativeName>
</protein>
<dbReference type="CDD" id="cd03241">
    <property type="entry name" value="ABC_RecN"/>
    <property type="match status" value="2"/>
</dbReference>
<dbReference type="InterPro" id="IPR003593">
    <property type="entry name" value="AAA+_ATPase"/>
</dbReference>
<dbReference type="FunFam" id="3.40.50.300:FF:000356">
    <property type="entry name" value="DNA repair protein RecN"/>
    <property type="match status" value="1"/>
</dbReference>
<dbReference type="InterPro" id="IPR027417">
    <property type="entry name" value="P-loop_NTPase"/>
</dbReference>
<keyword evidence="6" id="KW-0067">ATP-binding</keyword>
<feature type="domain" description="AAA+ ATPase" evidence="11">
    <location>
        <begin position="21"/>
        <end position="509"/>
    </location>
</feature>
<name>A0AAU9D8X9_9FUSO</name>
<dbReference type="RefSeq" id="WP_307904982.1">
    <property type="nucleotide sequence ID" value="NZ_AP027059.1"/>
</dbReference>
<dbReference type="GO" id="GO:0005524">
    <property type="term" value="F:ATP binding"/>
    <property type="evidence" value="ECO:0007669"/>
    <property type="project" value="UniProtKB-KW"/>
</dbReference>
<evidence type="ECO:0000256" key="4">
    <source>
        <dbReference type="ARBA" id="ARBA00022741"/>
    </source>
</evidence>